<organism evidence="2 3">
    <name type="scientific">Branchiostoma lanceolatum</name>
    <name type="common">Common lancelet</name>
    <name type="synonym">Amphioxus lanceolatum</name>
    <dbReference type="NCBI Taxonomy" id="7740"/>
    <lineage>
        <taxon>Eukaryota</taxon>
        <taxon>Metazoa</taxon>
        <taxon>Chordata</taxon>
        <taxon>Cephalochordata</taxon>
        <taxon>Leptocardii</taxon>
        <taxon>Amphioxiformes</taxon>
        <taxon>Branchiostomatidae</taxon>
        <taxon>Branchiostoma</taxon>
    </lineage>
</organism>
<reference evidence="2" key="1">
    <citation type="submission" date="2022-01" db="EMBL/GenBank/DDBJ databases">
        <authorList>
            <person name="Braso-Vives M."/>
        </authorList>
    </citation>
    <scope>NUCLEOTIDE SEQUENCE</scope>
</reference>
<feature type="region of interest" description="Disordered" evidence="1">
    <location>
        <begin position="40"/>
        <end position="189"/>
    </location>
</feature>
<dbReference type="AlphaFoldDB" id="A0A8K0EMG6"/>
<dbReference type="EMBL" id="OV696689">
    <property type="protein sequence ID" value="CAH1261493.1"/>
    <property type="molecule type" value="Genomic_DNA"/>
</dbReference>
<proteinExistence type="predicted"/>
<name>A0A8K0EMG6_BRALA</name>
<keyword evidence="3" id="KW-1185">Reference proteome</keyword>
<evidence type="ECO:0000313" key="2">
    <source>
        <dbReference type="EMBL" id="CAH1261493.1"/>
    </source>
</evidence>
<dbReference type="OrthoDB" id="10205556at2759"/>
<gene>
    <name evidence="2" type="primary">Hypp2373</name>
    <name evidence="2" type="ORF">BLAG_LOCUS16898</name>
</gene>
<evidence type="ECO:0000256" key="1">
    <source>
        <dbReference type="SAM" id="MobiDB-lite"/>
    </source>
</evidence>
<feature type="region of interest" description="Disordered" evidence="1">
    <location>
        <begin position="1"/>
        <end position="23"/>
    </location>
</feature>
<dbReference type="Proteomes" id="UP000838412">
    <property type="component" value="Chromosome 4"/>
</dbReference>
<protein>
    <submittedName>
        <fullName evidence="2">Hypp2373 protein</fullName>
    </submittedName>
</protein>
<sequence>MDSPLNSPKPKETPSLLPPRRGADALQVVSETHSQCHWYEDVDAPHKKHKPKEIPSFTPPHKGADALQVVTEPHLYEDVDGPQKNPKPRDTGLRQFIKNKALGTDNKNNLPKDEPPSLTPPHKGAEALPAVTEPHLYEDVDSPLNSPKPKDTGLRQFIKNKALGTANKNNLPKDEPPPQHWDPLEIQNL</sequence>
<accession>A0A8K0EMG6</accession>
<evidence type="ECO:0000313" key="3">
    <source>
        <dbReference type="Proteomes" id="UP000838412"/>
    </source>
</evidence>